<protein>
    <submittedName>
        <fullName evidence="2">Uncharacterized protein</fullName>
    </submittedName>
</protein>
<sequence length="66" mass="7600">MCPQLSLHRKKASVRSTGYNNELEPRAKSPLEDFFVKRRGHCLRPARRMPFLSSCPLRFILAARSA</sequence>
<feature type="region of interest" description="Disordered" evidence="1">
    <location>
        <begin position="1"/>
        <end position="22"/>
    </location>
</feature>
<name>A0A016WR36_9BILA</name>
<reference evidence="3" key="1">
    <citation type="journal article" date="2015" name="Nat. Genet.">
        <title>The genome and transcriptome of the zoonotic hookworm Ancylostoma ceylanicum identify infection-specific gene families.</title>
        <authorList>
            <person name="Schwarz E.M."/>
            <person name="Hu Y."/>
            <person name="Antoshechkin I."/>
            <person name="Miller M.M."/>
            <person name="Sternberg P.W."/>
            <person name="Aroian R.V."/>
        </authorList>
    </citation>
    <scope>NUCLEOTIDE SEQUENCE</scope>
    <source>
        <strain evidence="3">HY135</strain>
    </source>
</reference>
<dbReference type="Proteomes" id="UP000024635">
    <property type="component" value="Unassembled WGS sequence"/>
</dbReference>
<organism evidence="2 3">
    <name type="scientific">Ancylostoma ceylanicum</name>
    <dbReference type="NCBI Taxonomy" id="53326"/>
    <lineage>
        <taxon>Eukaryota</taxon>
        <taxon>Metazoa</taxon>
        <taxon>Ecdysozoa</taxon>
        <taxon>Nematoda</taxon>
        <taxon>Chromadorea</taxon>
        <taxon>Rhabditida</taxon>
        <taxon>Rhabditina</taxon>
        <taxon>Rhabditomorpha</taxon>
        <taxon>Strongyloidea</taxon>
        <taxon>Ancylostomatidae</taxon>
        <taxon>Ancylostomatinae</taxon>
        <taxon>Ancylostoma</taxon>
    </lineage>
</organism>
<comment type="caution">
    <text evidence="2">The sequence shown here is derived from an EMBL/GenBank/DDBJ whole genome shotgun (WGS) entry which is preliminary data.</text>
</comment>
<proteinExistence type="predicted"/>
<keyword evidence="3" id="KW-1185">Reference proteome</keyword>
<evidence type="ECO:0000313" key="2">
    <source>
        <dbReference type="EMBL" id="EYC42031.1"/>
    </source>
</evidence>
<evidence type="ECO:0000256" key="1">
    <source>
        <dbReference type="SAM" id="MobiDB-lite"/>
    </source>
</evidence>
<accession>A0A016WR36</accession>
<dbReference type="AlphaFoldDB" id="A0A016WR36"/>
<gene>
    <name evidence="2" type="primary">Acey_s0546.g3259</name>
    <name evidence="2" type="ORF">Y032_0546g3259</name>
</gene>
<evidence type="ECO:0000313" key="3">
    <source>
        <dbReference type="Proteomes" id="UP000024635"/>
    </source>
</evidence>
<dbReference type="EMBL" id="JARK01000146">
    <property type="protein sequence ID" value="EYC42031.1"/>
    <property type="molecule type" value="Genomic_DNA"/>
</dbReference>